<dbReference type="AlphaFoldDB" id="A0A839RRJ2"/>
<dbReference type="GO" id="GO:0005829">
    <property type="term" value="C:cytosol"/>
    <property type="evidence" value="ECO:0007669"/>
    <property type="project" value="TreeGrafter"/>
</dbReference>
<evidence type="ECO:0000256" key="1">
    <source>
        <dbReference type="ARBA" id="ARBA00022490"/>
    </source>
</evidence>
<dbReference type="PANTHER" id="PTHR33867">
    <property type="entry name" value="RIBOSOME MATURATION FACTOR RIMP"/>
    <property type="match status" value="1"/>
</dbReference>
<dbReference type="EMBL" id="JACHWS010000003">
    <property type="protein sequence ID" value="MBB3038573.1"/>
    <property type="molecule type" value="Genomic_DNA"/>
</dbReference>
<keyword evidence="2 3" id="KW-0690">Ribosome biogenesis</keyword>
<accession>A0A839RRJ2</accession>
<gene>
    <name evidence="3" type="primary">rimP</name>
    <name evidence="5" type="ORF">FHU29_003042</name>
</gene>
<dbReference type="Proteomes" id="UP000567922">
    <property type="component" value="Unassembled WGS sequence"/>
</dbReference>
<reference evidence="5 6" key="1">
    <citation type="submission" date="2020-08" db="EMBL/GenBank/DDBJ databases">
        <title>Sequencing the genomes of 1000 actinobacteria strains.</title>
        <authorList>
            <person name="Klenk H.-P."/>
        </authorList>
    </citation>
    <scope>NUCLEOTIDE SEQUENCE [LARGE SCALE GENOMIC DNA]</scope>
    <source>
        <strain evidence="5 6">DSM 45258</strain>
    </source>
</reference>
<comment type="function">
    <text evidence="3">Required for maturation of 30S ribosomal subunits.</text>
</comment>
<protein>
    <recommendedName>
        <fullName evidence="3">Ribosome maturation factor RimP</fullName>
    </recommendedName>
</protein>
<dbReference type="PANTHER" id="PTHR33867:SF1">
    <property type="entry name" value="RIBOSOME MATURATION FACTOR RIMP"/>
    <property type="match status" value="1"/>
</dbReference>
<dbReference type="OrthoDB" id="9805006at2"/>
<keyword evidence="6" id="KW-1185">Reference proteome</keyword>
<keyword evidence="1 3" id="KW-0963">Cytoplasm</keyword>
<dbReference type="HAMAP" id="MF_01077">
    <property type="entry name" value="RimP"/>
    <property type="match status" value="1"/>
</dbReference>
<evidence type="ECO:0000256" key="2">
    <source>
        <dbReference type="ARBA" id="ARBA00022517"/>
    </source>
</evidence>
<dbReference type="InterPro" id="IPR035956">
    <property type="entry name" value="RimP_N_sf"/>
</dbReference>
<dbReference type="GO" id="GO:0000028">
    <property type="term" value="P:ribosomal small subunit assembly"/>
    <property type="evidence" value="ECO:0007669"/>
    <property type="project" value="TreeGrafter"/>
</dbReference>
<dbReference type="Pfam" id="PF02576">
    <property type="entry name" value="RimP_N"/>
    <property type="match status" value="1"/>
</dbReference>
<evidence type="ECO:0000313" key="6">
    <source>
        <dbReference type="Proteomes" id="UP000567922"/>
    </source>
</evidence>
<dbReference type="Gene3D" id="3.30.300.70">
    <property type="entry name" value="RimP-like superfamily, N-terminal"/>
    <property type="match status" value="1"/>
</dbReference>
<feature type="domain" description="Ribosome maturation factor RimP N-terminal" evidence="4">
    <location>
        <begin position="12"/>
        <end position="85"/>
    </location>
</feature>
<dbReference type="InterPro" id="IPR028989">
    <property type="entry name" value="RimP_N"/>
</dbReference>
<comment type="subcellular location">
    <subcellularLocation>
        <location evidence="3">Cytoplasm</location>
    </subcellularLocation>
</comment>
<evidence type="ECO:0000313" key="5">
    <source>
        <dbReference type="EMBL" id="MBB3038573.1"/>
    </source>
</evidence>
<dbReference type="InterPro" id="IPR003728">
    <property type="entry name" value="Ribosome_maturation_RimP"/>
</dbReference>
<proteinExistence type="inferred from homology"/>
<sequence>MPVPSREDVVGIVAPHVERRGLDLEEVRVAPAGKRSMISVVVDADSRPDIDALATLSREISEVLDAANTFGEAPYVLEVTSPGVDRPLTAPRHWRRARGRKVQMTVNGKAVRGRVGALIPEPDPQSVEIVVPGKPGPQVRVVALAEIGKAVVQVEFSEPDPREVQLAQGVQGAGGAGGGHKERNK</sequence>
<dbReference type="GO" id="GO:0006412">
    <property type="term" value="P:translation"/>
    <property type="evidence" value="ECO:0007669"/>
    <property type="project" value="TreeGrafter"/>
</dbReference>
<dbReference type="SUPFAM" id="SSF75420">
    <property type="entry name" value="YhbC-like, N-terminal domain"/>
    <property type="match status" value="1"/>
</dbReference>
<dbReference type="NCBIfam" id="NF000930">
    <property type="entry name" value="PRK00092.2-2"/>
    <property type="match status" value="1"/>
</dbReference>
<name>A0A839RRJ2_9ACTN</name>
<organism evidence="5 6">
    <name type="scientific">Hoyosella altamirensis</name>
    <dbReference type="NCBI Taxonomy" id="616997"/>
    <lineage>
        <taxon>Bacteria</taxon>
        <taxon>Bacillati</taxon>
        <taxon>Actinomycetota</taxon>
        <taxon>Actinomycetes</taxon>
        <taxon>Mycobacteriales</taxon>
        <taxon>Hoyosellaceae</taxon>
        <taxon>Hoyosella</taxon>
    </lineage>
</organism>
<comment type="similarity">
    <text evidence="3">Belongs to the RimP family.</text>
</comment>
<comment type="caution">
    <text evidence="5">The sequence shown here is derived from an EMBL/GenBank/DDBJ whole genome shotgun (WGS) entry which is preliminary data.</text>
</comment>
<evidence type="ECO:0000259" key="4">
    <source>
        <dbReference type="Pfam" id="PF02576"/>
    </source>
</evidence>
<evidence type="ECO:0000256" key="3">
    <source>
        <dbReference type="HAMAP-Rule" id="MF_01077"/>
    </source>
</evidence>
<dbReference type="RefSeq" id="WP_064440493.1">
    <property type="nucleotide sequence ID" value="NZ_BDDI01000008.1"/>
</dbReference>